<dbReference type="Proteomes" id="UP000326565">
    <property type="component" value="Unassembled WGS sequence"/>
</dbReference>
<reference evidence="2 3" key="1">
    <citation type="submission" date="2019-04" db="EMBL/GenBank/DDBJ databases">
        <title>Friends and foes A comparative genomics study of 23 Aspergillus species from section Flavi.</title>
        <authorList>
            <consortium name="DOE Joint Genome Institute"/>
            <person name="Kjaerbolling I."/>
            <person name="Vesth T."/>
            <person name="Frisvad J.C."/>
            <person name="Nybo J.L."/>
            <person name="Theobald S."/>
            <person name="Kildgaard S."/>
            <person name="Isbrandt T."/>
            <person name="Kuo A."/>
            <person name="Sato A."/>
            <person name="Lyhne E.K."/>
            <person name="Kogle M.E."/>
            <person name="Wiebenga A."/>
            <person name="Kun R.S."/>
            <person name="Lubbers R.J."/>
            <person name="Makela M.R."/>
            <person name="Barry K."/>
            <person name="Chovatia M."/>
            <person name="Clum A."/>
            <person name="Daum C."/>
            <person name="Haridas S."/>
            <person name="He G."/>
            <person name="LaButti K."/>
            <person name="Lipzen A."/>
            <person name="Mondo S."/>
            <person name="Riley R."/>
            <person name="Salamov A."/>
            <person name="Simmons B.A."/>
            <person name="Magnuson J.K."/>
            <person name="Henrissat B."/>
            <person name="Mortensen U.H."/>
            <person name="Larsen T.O."/>
            <person name="Devries R.P."/>
            <person name="Grigoriev I.V."/>
            <person name="Machida M."/>
            <person name="Baker S.E."/>
            <person name="Andersen M.R."/>
        </authorList>
    </citation>
    <scope>NUCLEOTIDE SEQUENCE [LARGE SCALE GENOMIC DNA]</scope>
    <source>
        <strain evidence="2 3">CBS 151.66</strain>
    </source>
</reference>
<dbReference type="AlphaFoldDB" id="A0A5N5XHS6"/>
<dbReference type="EMBL" id="ML732156">
    <property type="protein sequence ID" value="KAB8078630.1"/>
    <property type="molecule type" value="Genomic_DNA"/>
</dbReference>
<gene>
    <name evidence="2" type="ORF">BDV29DRAFT_152524</name>
</gene>
<feature type="domain" description="Cucumopine synthase C-terminal helical bundle" evidence="1">
    <location>
        <begin position="174"/>
        <end position="323"/>
    </location>
</feature>
<dbReference type="OrthoDB" id="4299926at2759"/>
<sequence length="337" mass="38282">MDGPKDTQSQPPREVKIKWPKLDTTITVKLNDSNPTLIGLLGNALPYRSLQTHAVVAGDQLYHLVPLEQLIYTPADHKAPDRAKEPDGSVFLSSFQHLVIKYGTVTEHQPVATCGKVINEDLEKLRWVADEVWRSQYMSKQPIEVVLWDASKPEPDPKNLSIFAFQRAGVTKEVRSLVEEIHKETEKSWSGVSEGIDKLHHGQAPEKPGSKNSYLGTMLFSNSVVRTLGYHIFDNIIKLSATRPEFTLQHLIILFRDLIPSIADFIGHLGEEFLCDSYWKVDNLIKQNVENNPNEEEAREDFLAMVSAMSFYVNLLNAQNIHMFPWKHTAEYQIPAK</sequence>
<name>A0A5N5XHS6_9EURO</name>
<organism evidence="2 3">
    <name type="scientific">Aspergillus leporis</name>
    <dbReference type="NCBI Taxonomy" id="41062"/>
    <lineage>
        <taxon>Eukaryota</taxon>
        <taxon>Fungi</taxon>
        <taxon>Dikarya</taxon>
        <taxon>Ascomycota</taxon>
        <taxon>Pezizomycotina</taxon>
        <taxon>Eurotiomycetes</taxon>
        <taxon>Eurotiomycetidae</taxon>
        <taxon>Eurotiales</taxon>
        <taxon>Aspergillaceae</taxon>
        <taxon>Aspergillus</taxon>
        <taxon>Aspergillus subgen. Circumdati</taxon>
    </lineage>
</organism>
<proteinExistence type="predicted"/>
<dbReference type="Pfam" id="PF18631">
    <property type="entry name" value="Cucumopine_C"/>
    <property type="match status" value="1"/>
</dbReference>
<dbReference type="Gene3D" id="2.40.100.20">
    <property type="match status" value="1"/>
</dbReference>
<dbReference type="InterPro" id="IPR040602">
    <property type="entry name" value="Cucumopine_C"/>
</dbReference>
<protein>
    <recommendedName>
        <fullName evidence="1">Cucumopine synthase C-terminal helical bundle domain-containing protein</fullName>
    </recommendedName>
</protein>
<keyword evidence="3" id="KW-1185">Reference proteome</keyword>
<evidence type="ECO:0000259" key="1">
    <source>
        <dbReference type="Pfam" id="PF18631"/>
    </source>
</evidence>
<evidence type="ECO:0000313" key="3">
    <source>
        <dbReference type="Proteomes" id="UP000326565"/>
    </source>
</evidence>
<accession>A0A5N5XHS6</accession>
<evidence type="ECO:0000313" key="2">
    <source>
        <dbReference type="EMBL" id="KAB8078630.1"/>
    </source>
</evidence>